<dbReference type="Pfam" id="PF03105">
    <property type="entry name" value="SPX"/>
    <property type="match status" value="1"/>
</dbReference>
<feature type="compositionally biased region" description="Polar residues" evidence="5">
    <location>
        <begin position="120"/>
        <end position="151"/>
    </location>
</feature>
<dbReference type="PANTHER" id="PTHR23327">
    <property type="entry name" value="RING FINGER PROTEIN 127"/>
    <property type="match status" value="1"/>
</dbReference>
<dbReference type="InterPro" id="IPR013083">
    <property type="entry name" value="Znf_RING/FYVE/PHD"/>
</dbReference>
<dbReference type="SUPFAM" id="SSF57850">
    <property type="entry name" value="RING/U-box"/>
    <property type="match status" value="1"/>
</dbReference>
<dbReference type="GO" id="GO:0008270">
    <property type="term" value="F:zinc ion binding"/>
    <property type="evidence" value="ECO:0007669"/>
    <property type="project" value="UniProtKB-KW"/>
</dbReference>
<keyword evidence="1" id="KW-0479">Metal-binding</keyword>
<dbReference type="Pfam" id="PF15227">
    <property type="entry name" value="zf-C3HC4_4"/>
    <property type="match status" value="1"/>
</dbReference>
<dbReference type="SMART" id="SM00184">
    <property type="entry name" value="RING"/>
    <property type="match status" value="1"/>
</dbReference>
<dbReference type="Proteomes" id="UP000290900">
    <property type="component" value="Unassembled WGS sequence"/>
</dbReference>
<dbReference type="PROSITE" id="PS50089">
    <property type="entry name" value="ZF_RING_2"/>
    <property type="match status" value="1"/>
</dbReference>
<evidence type="ECO:0000256" key="4">
    <source>
        <dbReference type="PROSITE-ProRule" id="PRU00175"/>
    </source>
</evidence>
<evidence type="ECO:0000256" key="1">
    <source>
        <dbReference type="ARBA" id="ARBA00022723"/>
    </source>
</evidence>
<dbReference type="InParanoid" id="A0A448YQL3"/>
<proteinExistence type="predicted"/>
<evidence type="ECO:0000313" key="8">
    <source>
        <dbReference type="EMBL" id="VEU23191.1"/>
    </source>
</evidence>
<keyword evidence="2 4" id="KW-0863">Zinc-finger</keyword>
<dbReference type="PROSITE" id="PS51382">
    <property type="entry name" value="SPX"/>
    <property type="match status" value="1"/>
</dbReference>
<dbReference type="STRING" id="13370.A0A448YQL3"/>
<dbReference type="OrthoDB" id="5588846at2759"/>
<feature type="domain" description="SPX" evidence="7">
    <location>
        <begin position="1"/>
        <end position="390"/>
    </location>
</feature>
<reference evidence="8 9" key="1">
    <citation type="submission" date="2018-12" db="EMBL/GenBank/DDBJ databases">
        <authorList>
            <person name="Tiukova I."/>
            <person name="Dainat J."/>
        </authorList>
    </citation>
    <scope>NUCLEOTIDE SEQUENCE [LARGE SCALE GENOMIC DNA]</scope>
</reference>
<keyword evidence="9" id="KW-1185">Reference proteome</keyword>
<evidence type="ECO:0000259" key="7">
    <source>
        <dbReference type="PROSITE" id="PS51382"/>
    </source>
</evidence>
<feature type="domain" description="RING-type" evidence="6">
    <location>
        <begin position="429"/>
        <end position="468"/>
    </location>
</feature>
<dbReference type="AlphaFoldDB" id="A0A448YQL3"/>
<accession>A0A448YQL3</accession>
<dbReference type="EMBL" id="CAACVR010000035">
    <property type="protein sequence ID" value="VEU23191.1"/>
    <property type="molecule type" value="Genomic_DNA"/>
</dbReference>
<dbReference type="PROSITE" id="PS00518">
    <property type="entry name" value="ZF_RING_1"/>
    <property type="match status" value="1"/>
</dbReference>
<dbReference type="InterPro" id="IPR017907">
    <property type="entry name" value="Znf_RING_CS"/>
</dbReference>
<dbReference type="PANTHER" id="PTHR23327:SF51">
    <property type="entry name" value="TRANSCRIPTIONAL REGULATOR OF YEAST FORM ADHERENCE 3"/>
    <property type="match status" value="1"/>
</dbReference>
<name>A0A448YQL3_BRENA</name>
<dbReference type="InterPro" id="IPR001841">
    <property type="entry name" value="Znf_RING"/>
</dbReference>
<dbReference type="InterPro" id="IPR004331">
    <property type="entry name" value="SPX_dom"/>
</dbReference>
<evidence type="ECO:0000256" key="3">
    <source>
        <dbReference type="ARBA" id="ARBA00022833"/>
    </source>
</evidence>
<dbReference type="Gene3D" id="3.30.40.10">
    <property type="entry name" value="Zinc/RING finger domain, C3HC4 (zinc finger)"/>
    <property type="match status" value="1"/>
</dbReference>
<organism evidence="8 9">
    <name type="scientific">Brettanomyces naardenensis</name>
    <name type="common">Yeast</name>
    <dbReference type="NCBI Taxonomy" id="13370"/>
    <lineage>
        <taxon>Eukaryota</taxon>
        <taxon>Fungi</taxon>
        <taxon>Dikarya</taxon>
        <taxon>Ascomycota</taxon>
        <taxon>Saccharomycotina</taxon>
        <taxon>Pichiomycetes</taxon>
        <taxon>Pichiales</taxon>
        <taxon>Pichiaceae</taxon>
        <taxon>Brettanomyces</taxon>
    </lineage>
</organism>
<protein>
    <submittedName>
        <fullName evidence="8">DEKNAAC104318</fullName>
    </submittedName>
</protein>
<evidence type="ECO:0000256" key="5">
    <source>
        <dbReference type="SAM" id="MobiDB-lite"/>
    </source>
</evidence>
<gene>
    <name evidence="8" type="ORF">BRENAR_LOCUS3922</name>
</gene>
<evidence type="ECO:0000313" key="9">
    <source>
        <dbReference type="Proteomes" id="UP000290900"/>
    </source>
</evidence>
<sequence>MKFAKTFQKVLSEETLPPEWVDKAIQYKALKKIINKTVTELESVGVSRDEMTIDYEISKLQRRMRPVLRMNVSPLAESLIKGKLDSLGYKYNIKPLQTQETEDLDEVLEETDELQNERLVSSLHSDSGTINNDDVTPNKSESTLSSQTSAPPSMVKDSSVYKEPALPTIIHEIDDDESFLDQASVQTSIVASVADYLSTPLAREPTSVSVSSLMTALNPFDDKPFYEITVSLHEDAKFFQTLYEEIEALNDFSDERENEIMQWVEKIASIVAHASSPDVKKNDLYVWRQIFQIYIDSQIFFSTIERSAGANSNAVSRIRYGKFLEKIEEEQLVTRFKQKESLAGFMEFKELNESILKVANFQTMNIMAISKILKKFDKRTHFKSKQMFPELIQRSEQLNILQNSMGRDLCTIMTNRLLNIVPQVEDYTCPICCSVAYKPIRLNCGHLFCVRCLVKLQRKGEDRCPLCRQDVVMKADEGNLDVSLMEYLKLYFPKEVKIKQAENEKEIFKEQFGSVVDPDAKACVIV</sequence>
<evidence type="ECO:0000259" key="6">
    <source>
        <dbReference type="PROSITE" id="PS50089"/>
    </source>
</evidence>
<evidence type="ECO:0000256" key="2">
    <source>
        <dbReference type="ARBA" id="ARBA00022771"/>
    </source>
</evidence>
<feature type="region of interest" description="Disordered" evidence="5">
    <location>
        <begin position="120"/>
        <end position="159"/>
    </location>
</feature>
<keyword evidence="3" id="KW-0862">Zinc</keyword>